<evidence type="ECO:0000313" key="2">
    <source>
        <dbReference type="Proteomes" id="UP000007524"/>
    </source>
</evidence>
<dbReference type="Proteomes" id="UP000007524">
    <property type="component" value="Segment"/>
</dbReference>
<reference evidence="1 2" key="1">
    <citation type="journal article" date="2012" name="J. Virol.">
        <title>Genome of Klebsiella sp.-Infecting Bacteriophage vB_KleM_RaK2.</title>
        <authorList>
            <person name="Simoliunas E."/>
            <person name="Kaliniene L."/>
            <person name="Truncaite L."/>
            <person name="Klausa V."/>
            <person name="Zajanckauskaite A."/>
            <person name="Meskys R."/>
        </authorList>
    </citation>
    <scope>NUCLEOTIDE SEQUENCE [LARGE SCALE GENOMIC DNA]</scope>
</reference>
<evidence type="ECO:0000313" key="1">
    <source>
        <dbReference type="EMBL" id="AFA44558.1"/>
    </source>
</evidence>
<organism evidence="1 2">
    <name type="scientific">Klebsiella phage vB_KleM_RaK2</name>
    <dbReference type="NCBI Taxonomy" id="1147094"/>
    <lineage>
        <taxon>Viruses</taxon>
        <taxon>Duplodnaviria</taxon>
        <taxon>Heunggongvirae</taxon>
        <taxon>Uroviricota</taxon>
        <taxon>Caudoviricetes</taxon>
        <taxon>Alcyoneusvirus</taxon>
        <taxon>Alcyoneusvirus RaK2</taxon>
    </lineage>
</organism>
<dbReference type="RefSeq" id="YP_007007440.1">
    <property type="nucleotide sequence ID" value="NC_019526.1"/>
</dbReference>
<accession>H6X492</accession>
<protein>
    <submittedName>
        <fullName evidence="1">Uncharacterized protein</fullName>
    </submittedName>
</protein>
<gene>
    <name evidence="1" type="ORF">RaK2_00285</name>
</gene>
<dbReference type="GeneID" id="14012873"/>
<dbReference type="EMBL" id="JQ513383">
    <property type="protein sequence ID" value="AFA44558.1"/>
    <property type="molecule type" value="Genomic_DNA"/>
</dbReference>
<name>H6X492_9CAUD</name>
<proteinExistence type="predicted"/>
<sequence>MHGVLTSQSMKVVFKGEDEISLESEIVQECRSFSEFKDLDIHTHGDYFHHYTIQYSTNSIEPKNFAPQIMKAALLLISIATKRGLVLVNL</sequence>
<keyword evidence="2" id="KW-1185">Reference proteome</keyword>
<dbReference type="KEGG" id="vg:14012873"/>